<sequence>MRPQRPRLMKRCLYLSLAGGITPHGTQRLSGTCTAAGMKGRGKSEIPEKNRRPMASSGTIPTCENPVTQPVAERLTCSLPTKVNQVRSPAGSLPDFCMWESCQTMSLVGGFSWGYPVYPTLAFHRCSIPTSITLIDSQDLAINSRQNLFTHTLLTFGPQKNNNLLDPSGNVEPHYFSITSNTLIGSGSCFICRSHNCGTRAGIAVLCESGGRGWGKIVLAHIRNMLNMPVRIV</sequence>
<evidence type="ECO:0000256" key="1">
    <source>
        <dbReference type="SAM" id="MobiDB-lite"/>
    </source>
</evidence>
<dbReference type="EMBL" id="JARBHB010000006">
    <property type="protein sequence ID" value="KAJ8881127.1"/>
    <property type="molecule type" value="Genomic_DNA"/>
</dbReference>
<feature type="compositionally biased region" description="Basic and acidic residues" evidence="1">
    <location>
        <begin position="42"/>
        <end position="51"/>
    </location>
</feature>
<evidence type="ECO:0000313" key="3">
    <source>
        <dbReference type="Proteomes" id="UP001159363"/>
    </source>
</evidence>
<reference evidence="2 3" key="1">
    <citation type="submission" date="2023-02" db="EMBL/GenBank/DDBJ databases">
        <title>LHISI_Scaffold_Assembly.</title>
        <authorList>
            <person name="Stuart O.P."/>
            <person name="Cleave R."/>
            <person name="Magrath M.J.L."/>
            <person name="Mikheyev A.S."/>
        </authorList>
    </citation>
    <scope>NUCLEOTIDE SEQUENCE [LARGE SCALE GENOMIC DNA]</scope>
    <source>
        <strain evidence="2">Daus_M_001</strain>
        <tissue evidence="2">Leg muscle</tissue>
    </source>
</reference>
<organism evidence="2 3">
    <name type="scientific">Dryococelus australis</name>
    <dbReference type="NCBI Taxonomy" id="614101"/>
    <lineage>
        <taxon>Eukaryota</taxon>
        <taxon>Metazoa</taxon>
        <taxon>Ecdysozoa</taxon>
        <taxon>Arthropoda</taxon>
        <taxon>Hexapoda</taxon>
        <taxon>Insecta</taxon>
        <taxon>Pterygota</taxon>
        <taxon>Neoptera</taxon>
        <taxon>Polyneoptera</taxon>
        <taxon>Phasmatodea</taxon>
        <taxon>Verophasmatodea</taxon>
        <taxon>Anareolatae</taxon>
        <taxon>Phasmatidae</taxon>
        <taxon>Eurycanthinae</taxon>
        <taxon>Dryococelus</taxon>
    </lineage>
</organism>
<comment type="caution">
    <text evidence="2">The sequence shown here is derived from an EMBL/GenBank/DDBJ whole genome shotgun (WGS) entry which is preliminary data.</text>
</comment>
<proteinExistence type="predicted"/>
<name>A0ABQ9H9Z4_9NEOP</name>
<keyword evidence="3" id="KW-1185">Reference proteome</keyword>
<evidence type="ECO:0000313" key="2">
    <source>
        <dbReference type="EMBL" id="KAJ8881127.1"/>
    </source>
</evidence>
<feature type="region of interest" description="Disordered" evidence="1">
    <location>
        <begin position="34"/>
        <end position="65"/>
    </location>
</feature>
<dbReference type="Proteomes" id="UP001159363">
    <property type="component" value="Chromosome 5"/>
</dbReference>
<feature type="compositionally biased region" description="Polar residues" evidence="1">
    <location>
        <begin position="56"/>
        <end position="65"/>
    </location>
</feature>
<gene>
    <name evidence="2" type="ORF">PR048_017600</name>
</gene>
<accession>A0ABQ9H9Z4</accession>
<protein>
    <submittedName>
        <fullName evidence="2">Uncharacterized protein</fullName>
    </submittedName>
</protein>